<gene>
    <name evidence="2" type="primary">LOC109689618</name>
</gene>
<keyword evidence="1" id="KW-1185">Reference proteome</keyword>
<reference evidence="2" key="1">
    <citation type="submission" date="2025-08" db="UniProtKB">
        <authorList>
            <consortium name="RefSeq"/>
        </authorList>
    </citation>
    <scope>IDENTIFICATION</scope>
</reference>
<proteinExistence type="predicted"/>
<protein>
    <submittedName>
        <fullName evidence="2">Complement factor H-related protein 1-like isoform X1</fullName>
    </submittedName>
</protein>
<dbReference type="RefSeq" id="XP_073904835.1">
    <property type="nucleotide sequence ID" value="XM_074048734.1"/>
</dbReference>
<organism evidence="1 2">
    <name type="scientific">Castor canadensis</name>
    <name type="common">American beaver</name>
    <dbReference type="NCBI Taxonomy" id="51338"/>
    <lineage>
        <taxon>Eukaryota</taxon>
        <taxon>Metazoa</taxon>
        <taxon>Chordata</taxon>
        <taxon>Craniata</taxon>
        <taxon>Vertebrata</taxon>
        <taxon>Euteleostomi</taxon>
        <taxon>Mammalia</taxon>
        <taxon>Eutheria</taxon>
        <taxon>Euarchontoglires</taxon>
        <taxon>Glires</taxon>
        <taxon>Rodentia</taxon>
        <taxon>Castorimorpha</taxon>
        <taxon>Castoridae</taxon>
        <taxon>Castor</taxon>
    </lineage>
</organism>
<name>A0AC58KIS1_CASCN</name>
<evidence type="ECO:0000313" key="2">
    <source>
        <dbReference type="RefSeq" id="XP_073904835.1"/>
    </source>
</evidence>
<accession>A0AC58KIS1</accession>
<sequence>MLMTAGFQETRQWWSTSRYTRSESTSMFLSISVILTLWVSTVGGEVGLCDFPQINHGILYDEKKYKPSFPVSTGKFFYYSCEYNFVSPSKSLWTQITCTEEGWSPTPKCLRMCFFPSVENGHSLSSGKTHLEGDTVLILCNRGYSLQNNEKTISCTERGWSTPPMCISTRQCVLRYVELGISPPSPRTYVQDQSVKVQCYPGYSLPNEEKTIVCTESGWSPPPKCVRVMKPCDYRKLKHGRLYYENRYRPYLSGHTGTKYIYYCDYNYVTASNTYWDYIYCTKEGWVPAVQCHRGCVFNYVENGISPSSSRKYVQDQSIKVQCYPGYSLPNKENTIVCTESGWSPPPKCIPVNNSCVNPPRVKNATTISRQMDKYPSGERVRYECKQPLEIFGETEVMCLNGTWSEPPQCKDSVGKCGSPPPIDNGDITSFPLPEYAQHSLVEYQCQSLYQLQGNKKITCRNGEWSEPPKCLNPCVISEEIMERHNIMFKSIGKQKLYVPSGTMVEFKCKHGYVQATSKPFHTTCYDALFTIPKFWKQPRCPATDEWIKKMWYLYTMEFYSVMKKNEILSFAASAFTHLVDL</sequence>
<evidence type="ECO:0000313" key="1">
    <source>
        <dbReference type="Proteomes" id="UP001732720"/>
    </source>
</evidence>
<dbReference type="Proteomes" id="UP001732720">
    <property type="component" value="Chromosome 11"/>
</dbReference>